<keyword evidence="5" id="KW-0143">Chaperone</keyword>
<keyword evidence="4" id="KW-0697">Rotamase</keyword>
<keyword evidence="6" id="KW-0413">Isomerase</keyword>
<comment type="similarity">
    <text evidence="2">Belongs to the FKBP-type PPIase family. Tig subfamily.</text>
</comment>
<evidence type="ECO:0000313" key="10">
    <source>
        <dbReference type="EMBL" id="KAG0540529.1"/>
    </source>
</evidence>
<comment type="caution">
    <text evidence="10">The sequence shown here is derived from an EMBL/GenBank/DDBJ whole genome shotgun (WGS) entry which is preliminary data.</text>
</comment>
<evidence type="ECO:0000256" key="4">
    <source>
        <dbReference type="ARBA" id="ARBA00023110"/>
    </source>
</evidence>
<dbReference type="PANTHER" id="PTHR30560">
    <property type="entry name" value="TRIGGER FACTOR CHAPERONE AND PEPTIDYL-PROLYL CIS/TRANS ISOMERASE"/>
    <property type="match status" value="1"/>
</dbReference>
<evidence type="ECO:0000256" key="1">
    <source>
        <dbReference type="ARBA" id="ARBA00000971"/>
    </source>
</evidence>
<evidence type="ECO:0000259" key="9">
    <source>
        <dbReference type="Pfam" id="PF05697"/>
    </source>
</evidence>
<dbReference type="AlphaFoldDB" id="A0A921RII0"/>
<reference evidence="10" key="2">
    <citation type="submission" date="2020-10" db="EMBL/GenBank/DDBJ databases">
        <authorList>
            <person name="Cooper E.A."/>
            <person name="Brenton Z.W."/>
            <person name="Flinn B.S."/>
            <person name="Jenkins J."/>
            <person name="Shu S."/>
            <person name="Flowers D."/>
            <person name="Luo F."/>
            <person name="Wang Y."/>
            <person name="Xia P."/>
            <person name="Barry K."/>
            <person name="Daum C."/>
            <person name="Lipzen A."/>
            <person name="Yoshinaga Y."/>
            <person name="Schmutz J."/>
            <person name="Saski C."/>
            <person name="Vermerris W."/>
            <person name="Kresovich S."/>
        </authorList>
    </citation>
    <scope>NUCLEOTIDE SEQUENCE</scope>
</reference>
<organism evidence="10 11">
    <name type="scientific">Sorghum bicolor</name>
    <name type="common">Sorghum</name>
    <name type="synonym">Sorghum vulgare</name>
    <dbReference type="NCBI Taxonomy" id="4558"/>
    <lineage>
        <taxon>Eukaryota</taxon>
        <taxon>Viridiplantae</taxon>
        <taxon>Streptophyta</taxon>
        <taxon>Embryophyta</taxon>
        <taxon>Tracheophyta</taxon>
        <taxon>Spermatophyta</taxon>
        <taxon>Magnoliopsida</taxon>
        <taxon>Liliopsida</taxon>
        <taxon>Poales</taxon>
        <taxon>Poaceae</taxon>
        <taxon>PACMAD clade</taxon>
        <taxon>Panicoideae</taxon>
        <taxon>Andropogonodae</taxon>
        <taxon>Andropogoneae</taxon>
        <taxon>Sorghinae</taxon>
        <taxon>Sorghum</taxon>
    </lineage>
</organism>
<feature type="domain" description="Trigger factor ribosome-binding bacterial" evidence="9">
    <location>
        <begin position="84"/>
        <end position="187"/>
    </location>
</feature>
<dbReference type="GO" id="GO:0015031">
    <property type="term" value="P:protein transport"/>
    <property type="evidence" value="ECO:0007669"/>
    <property type="project" value="InterPro"/>
</dbReference>
<comment type="catalytic activity">
    <reaction evidence="1">
        <text>[protein]-peptidylproline (omega=180) = [protein]-peptidylproline (omega=0)</text>
        <dbReference type="Rhea" id="RHEA:16237"/>
        <dbReference type="Rhea" id="RHEA-COMP:10747"/>
        <dbReference type="Rhea" id="RHEA-COMP:10748"/>
        <dbReference type="ChEBI" id="CHEBI:83833"/>
        <dbReference type="ChEBI" id="CHEBI:83834"/>
        <dbReference type="EC" id="5.2.1.8"/>
    </reaction>
</comment>
<evidence type="ECO:0000256" key="3">
    <source>
        <dbReference type="ARBA" id="ARBA00013194"/>
    </source>
</evidence>
<dbReference type="EMBL" id="CM027682">
    <property type="protein sequence ID" value="KAG0540529.1"/>
    <property type="molecule type" value="Genomic_DNA"/>
</dbReference>
<dbReference type="GO" id="GO:0003755">
    <property type="term" value="F:peptidyl-prolyl cis-trans isomerase activity"/>
    <property type="evidence" value="ECO:0007669"/>
    <property type="project" value="UniProtKB-KW"/>
</dbReference>
<evidence type="ECO:0000256" key="5">
    <source>
        <dbReference type="ARBA" id="ARBA00023186"/>
    </source>
</evidence>
<feature type="compositionally biased region" description="Acidic residues" evidence="8">
    <location>
        <begin position="225"/>
        <end position="236"/>
    </location>
</feature>
<dbReference type="FunFam" id="3.30.70.1050:FF:000004">
    <property type="entry name" value="Trigger factor"/>
    <property type="match status" value="1"/>
</dbReference>
<evidence type="ECO:0000256" key="7">
    <source>
        <dbReference type="ARBA" id="ARBA00024849"/>
    </source>
</evidence>
<feature type="region of interest" description="Disordered" evidence="8">
    <location>
        <begin position="208"/>
        <end position="246"/>
    </location>
</feature>
<evidence type="ECO:0000256" key="6">
    <source>
        <dbReference type="ARBA" id="ARBA00023235"/>
    </source>
</evidence>
<dbReference type="GO" id="GO:0006457">
    <property type="term" value="P:protein folding"/>
    <property type="evidence" value="ECO:0007669"/>
    <property type="project" value="InterPro"/>
</dbReference>
<reference evidence="10" key="1">
    <citation type="journal article" date="2019" name="BMC Genomics">
        <title>A new reference genome for Sorghum bicolor reveals high levels of sequence similarity between sweet and grain genotypes: implications for the genetics of sugar metabolism.</title>
        <authorList>
            <person name="Cooper E.A."/>
            <person name="Brenton Z.W."/>
            <person name="Flinn B.S."/>
            <person name="Jenkins J."/>
            <person name="Shu S."/>
            <person name="Flowers D."/>
            <person name="Luo F."/>
            <person name="Wang Y."/>
            <person name="Xia P."/>
            <person name="Barry K."/>
            <person name="Daum C."/>
            <person name="Lipzen A."/>
            <person name="Yoshinaga Y."/>
            <person name="Schmutz J."/>
            <person name="Saski C."/>
            <person name="Vermerris W."/>
            <person name="Kresovich S."/>
        </authorList>
    </citation>
    <scope>NUCLEOTIDE SEQUENCE</scope>
</reference>
<dbReference type="PANTHER" id="PTHR30560:SF4">
    <property type="entry name" value="OS01G0894700 PROTEIN"/>
    <property type="match status" value="1"/>
</dbReference>
<evidence type="ECO:0000256" key="2">
    <source>
        <dbReference type="ARBA" id="ARBA00005464"/>
    </source>
</evidence>
<dbReference type="Proteomes" id="UP000807115">
    <property type="component" value="Chromosome 3"/>
</dbReference>
<evidence type="ECO:0000256" key="8">
    <source>
        <dbReference type="SAM" id="MobiDB-lite"/>
    </source>
</evidence>
<dbReference type="InterPro" id="IPR036611">
    <property type="entry name" value="Trigger_fac_ribosome-bd_sf"/>
</dbReference>
<accession>A0A921RII0</accession>
<feature type="compositionally biased region" description="Basic and acidic residues" evidence="8">
    <location>
        <begin position="237"/>
        <end position="246"/>
    </location>
</feature>
<evidence type="ECO:0000313" key="11">
    <source>
        <dbReference type="Proteomes" id="UP000807115"/>
    </source>
</evidence>
<sequence length="246" mass="27142">MASAATLPRLQLRPRCNSYFQVTDQVHAHIKTAVPASAQRISTDGGRRRWRHTFLPVSAVGTGRGSSVTEADRKSDLSLENVKTSVVSRDDEKINVRVQLPGKATQKVFDEALTILARDAPPVPGFRKSKGGKTSNIPSNILLQMLGKSRVTKFVLQEILTITIEEFIKKENLKVKPEIKTTQSEGEMESAFAPSSAFGFNVILELEKSDSDEDSDSEEKPHSEEDSEEKPDSDDDLKEKKSGSSE</sequence>
<protein>
    <recommendedName>
        <fullName evidence="3">peptidylprolyl isomerase</fullName>
        <ecNumber evidence="3">5.2.1.8</ecNumber>
    </recommendedName>
</protein>
<dbReference type="SUPFAM" id="SSF102735">
    <property type="entry name" value="Trigger factor ribosome-binding domain"/>
    <property type="match status" value="1"/>
</dbReference>
<name>A0A921RII0_SORBI</name>
<dbReference type="Pfam" id="PF05697">
    <property type="entry name" value="Trigger_N"/>
    <property type="match status" value="1"/>
</dbReference>
<dbReference type="EC" id="5.2.1.8" evidence="3"/>
<dbReference type="InterPro" id="IPR008881">
    <property type="entry name" value="Trigger_fac_ribosome-bd_bac"/>
</dbReference>
<gene>
    <name evidence="10" type="ORF">BDA96_03G417100</name>
</gene>
<dbReference type="InterPro" id="IPR005215">
    <property type="entry name" value="Trig_fac"/>
</dbReference>
<proteinExistence type="inferred from homology"/>
<dbReference type="Gene3D" id="3.30.70.1050">
    <property type="entry name" value="Trigger factor ribosome-binding domain"/>
    <property type="match status" value="1"/>
</dbReference>
<comment type="function">
    <text evidence="7">Involved in protein export. Acts as a chaperone by maintaining the newly synthesized protein in an open conformation. Functions as a peptidyl-prolyl cis-trans isomerase.</text>
</comment>